<name>A0A165S0A3_9APHY</name>
<keyword evidence="3" id="KW-1185">Reference proteome</keyword>
<accession>A0A165S0A3</accession>
<reference evidence="2 3" key="1">
    <citation type="journal article" date="2016" name="Mol. Biol. Evol.">
        <title>Comparative Genomics of Early-Diverging Mushroom-Forming Fungi Provides Insights into the Origins of Lignocellulose Decay Capabilities.</title>
        <authorList>
            <person name="Nagy L.G."/>
            <person name="Riley R."/>
            <person name="Tritt A."/>
            <person name="Adam C."/>
            <person name="Daum C."/>
            <person name="Floudas D."/>
            <person name="Sun H."/>
            <person name="Yadav J.S."/>
            <person name="Pangilinan J."/>
            <person name="Larsson K.H."/>
            <person name="Matsuura K."/>
            <person name="Barry K."/>
            <person name="Labutti K."/>
            <person name="Kuo R."/>
            <person name="Ohm R.A."/>
            <person name="Bhattacharya S.S."/>
            <person name="Shirouzu T."/>
            <person name="Yoshinaga Y."/>
            <person name="Martin F.M."/>
            <person name="Grigoriev I.V."/>
            <person name="Hibbett D.S."/>
        </authorList>
    </citation>
    <scope>NUCLEOTIDE SEQUENCE [LARGE SCALE GENOMIC DNA]</scope>
    <source>
        <strain evidence="2 3">L-15889</strain>
    </source>
</reference>
<feature type="region of interest" description="Disordered" evidence="1">
    <location>
        <begin position="35"/>
        <end position="57"/>
    </location>
</feature>
<organism evidence="2 3">
    <name type="scientific">Daedalea quercina L-15889</name>
    <dbReference type="NCBI Taxonomy" id="1314783"/>
    <lineage>
        <taxon>Eukaryota</taxon>
        <taxon>Fungi</taxon>
        <taxon>Dikarya</taxon>
        <taxon>Basidiomycota</taxon>
        <taxon>Agaricomycotina</taxon>
        <taxon>Agaricomycetes</taxon>
        <taxon>Polyporales</taxon>
        <taxon>Fomitopsis</taxon>
    </lineage>
</organism>
<gene>
    <name evidence="2" type="ORF">DAEQUDRAFT_666281</name>
</gene>
<dbReference type="Proteomes" id="UP000076727">
    <property type="component" value="Unassembled WGS sequence"/>
</dbReference>
<evidence type="ECO:0000313" key="2">
    <source>
        <dbReference type="EMBL" id="KZT71373.1"/>
    </source>
</evidence>
<feature type="compositionally biased region" description="Low complexity" evidence="1">
    <location>
        <begin position="39"/>
        <end position="50"/>
    </location>
</feature>
<sequence length="236" mass="26501">MLFQFASSDVYETTIVDPATGAVAFRTITCRPQRPRMGTWSSTSTASSSSSREDVSSDQRITLIEDGQGRVVAEITWKGTTASHIRIGDNEINGTIELFDSAFVKILPDETLLPTRYEYTWRMTPDSLTLLDDDEEVIGGLYQNHVYLPDERKLAPAVSPRGGRDYLDLGNLPEDEMLEMLVCYLLLSSLRDRMYSITKYVYGPSQKKGSLSRLGRRAKRSIASLRNTLRRPSAMS</sequence>
<dbReference type="EMBL" id="KV429046">
    <property type="protein sequence ID" value="KZT71373.1"/>
    <property type="molecule type" value="Genomic_DNA"/>
</dbReference>
<dbReference type="OrthoDB" id="3258136at2759"/>
<dbReference type="AlphaFoldDB" id="A0A165S0A3"/>
<evidence type="ECO:0000313" key="3">
    <source>
        <dbReference type="Proteomes" id="UP000076727"/>
    </source>
</evidence>
<proteinExistence type="predicted"/>
<protein>
    <submittedName>
        <fullName evidence="2">Uncharacterized protein</fullName>
    </submittedName>
</protein>
<dbReference type="STRING" id="1314783.A0A165S0A3"/>
<evidence type="ECO:0000256" key="1">
    <source>
        <dbReference type="SAM" id="MobiDB-lite"/>
    </source>
</evidence>